<dbReference type="PANTHER" id="PTHR43685:SF5">
    <property type="entry name" value="GLYCOSYLTRANSFERASE EPSE-RELATED"/>
    <property type="match status" value="1"/>
</dbReference>
<dbReference type="CDD" id="cd00761">
    <property type="entry name" value="Glyco_tranf_GTA_type"/>
    <property type="match status" value="1"/>
</dbReference>
<keyword evidence="2" id="KW-0328">Glycosyltransferase</keyword>
<evidence type="ECO:0000256" key="2">
    <source>
        <dbReference type="ARBA" id="ARBA00022676"/>
    </source>
</evidence>
<comment type="similarity">
    <text evidence="1">Belongs to the glycosyltransferase 2 family.</text>
</comment>
<dbReference type="SUPFAM" id="SSF53448">
    <property type="entry name" value="Nucleotide-diphospho-sugar transferases"/>
    <property type="match status" value="1"/>
</dbReference>
<feature type="domain" description="Glycosyltransferase 2-like" evidence="4">
    <location>
        <begin position="18"/>
        <end position="192"/>
    </location>
</feature>
<gene>
    <name evidence="5" type="ORF">DDIC_00415</name>
</gene>
<keyword evidence="3 5" id="KW-0808">Transferase</keyword>
<organism evidence="5 6">
    <name type="scientific">Desulfovibrio desulfuricans</name>
    <dbReference type="NCBI Taxonomy" id="876"/>
    <lineage>
        <taxon>Bacteria</taxon>
        <taxon>Pseudomonadati</taxon>
        <taxon>Thermodesulfobacteriota</taxon>
        <taxon>Desulfovibrionia</taxon>
        <taxon>Desulfovibrionales</taxon>
        <taxon>Desulfovibrionaceae</taxon>
        <taxon>Desulfovibrio</taxon>
    </lineage>
</organism>
<proteinExistence type="inferred from homology"/>
<dbReference type="Gene3D" id="3.90.550.10">
    <property type="entry name" value="Spore Coat Polysaccharide Biosynthesis Protein SpsA, Chain A"/>
    <property type="match status" value="1"/>
</dbReference>
<name>A0A4P7ULE6_DESDE</name>
<dbReference type="InterPro" id="IPR050834">
    <property type="entry name" value="Glycosyltransf_2"/>
</dbReference>
<reference evidence="5 6" key="1">
    <citation type="submission" date="2019-02" db="EMBL/GenBank/DDBJ databases">
        <title>Complete Genome Sequence of Desulfovibrio desulfuricans IC1, a Sulfonate Utilizing Anaerobe.</title>
        <authorList>
            <person name="Day L.A."/>
            <person name="De Leon K.B."/>
            <person name="Wall J.D."/>
        </authorList>
    </citation>
    <scope>NUCLEOTIDE SEQUENCE [LARGE SCALE GENOMIC DNA]</scope>
    <source>
        <strain evidence="5 6">IC1</strain>
    </source>
</reference>
<dbReference type="InterPro" id="IPR036291">
    <property type="entry name" value="NAD(P)-bd_dom_sf"/>
</dbReference>
<accession>A0A4P7ULE6</accession>
<evidence type="ECO:0000259" key="4">
    <source>
        <dbReference type="Pfam" id="PF00535"/>
    </source>
</evidence>
<dbReference type="Pfam" id="PF00535">
    <property type="entry name" value="Glycos_transf_2"/>
    <property type="match status" value="1"/>
</dbReference>
<dbReference type="EMBL" id="CP036295">
    <property type="protein sequence ID" value="QCC84362.1"/>
    <property type="molecule type" value="Genomic_DNA"/>
</dbReference>
<dbReference type="OrthoDB" id="5291101at2"/>
<protein>
    <submittedName>
        <fullName evidence="5">Glycosyltransferase</fullName>
    </submittedName>
</protein>
<evidence type="ECO:0000313" key="6">
    <source>
        <dbReference type="Proteomes" id="UP000297065"/>
    </source>
</evidence>
<evidence type="ECO:0000256" key="3">
    <source>
        <dbReference type="ARBA" id="ARBA00022679"/>
    </source>
</evidence>
<dbReference type="SUPFAM" id="SSF51735">
    <property type="entry name" value="NAD(P)-binding Rossmann-fold domains"/>
    <property type="match status" value="1"/>
</dbReference>
<evidence type="ECO:0000256" key="1">
    <source>
        <dbReference type="ARBA" id="ARBA00006739"/>
    </source>
</evidence>
<evidence type="ECO:0000313" key="5">
    <source>
        <dbReference type="EMBL" id="QCC84362.1"/>
    </source>
</evidence>
<dbReference type="InterPro" id="IPR001173">
    <property type="entry name" value="Glyco_trans_2-like"/>
</dbReference>
<dbReference type="Gene3D" id="3.40.50.720">
    <property type="entry name" value="NAD(P)-binding Rossmann-like Domain"/>
    <property type="match status" value="1"/>
</dbReference>
<dbReference type="Proteomes" id="UP000297065">
    <property type="component" value="Chromosome"/>
</dbReference>
<dbReference type="InterPro" id="IPR029044">
    <property type="entry name" value="Nucleotide-diphossugar_trans"/>
</dbReference>
<dbReference type="PANTHER" id="PTHR43685">
    <property type="entry name" value="GLYCOSYLTRANSFERASE"/>
    <property type="match status" value="1"/>
</dbReference>
<dbReference type="GO" id="GO:0016757">
    <property type="term" value="F:glycosyltransferase activity"/>
    <property type="evidence" value="ECO:0007669"/>
    <property type="project" value="UniProtKB-KW"/>
</dbReference>
<dbReference type="AlphaFoldDB" id="A0A4P7ULE6"/>
<sequence length="357" mass="39511">MVEAVSTSQGSPALPLVSVVLPAYNAADTLPAALQSLLDQQPAASAPLPDFEVVVVDDGSTDDTRQVLRHWGSARLLGHRLRSLHLPHGGIVAALNAGLDAARGAYMARMDADDAAHPQRLALQTAHLFDNPRVDLSATCVAFGGDRQSAYGFAHFVDWQNSLLSHEQISRARFRDTPVCHPSVMFRRQRVDQWGAYRHGNFAEDWEIWLRWLDSGAVMDKLPQRMLVWNDTPTRATRADQRYARAACDNLRAVWLARWLERNNPFHPRVWVIGAGRVARQRLAPLWRLGVAPAAYVDIDPRKIGNTVQGVPVRGRDALPPPDRCRILNALTAHGAAEEAARWLAQAGYDPAHSIIV</sequence>